<feature type="transmembrane region" description="Helical" evidence="7">
    <location>
        <begin position="340"/>
        <end position="360"/>
    </location>
</feature>
<evidence type="ECO:0000256" key="6">
    <source>
        <dbReference type="SAM" id="MobiDB-lite"/>
    </source>
</evidence>
<feature type="transmembrane region" description="Helical" evidence="7">
    <location>
        <begin position="504"/>
        <end position="525"/>
    </location>
</feature>
<gene>
    <name evidence="8" type="ORF">RND81_02G032900</name>
</gene>
<dbReference type="GO" id="GO:0022857">
    <property type="term" value="F:transmembrane transporter activity"/>
    <property type="evidence" value="ECO:0007669"/>
    <property type="project" value="InterPro"/>
</dbReference>
<feature type="transmembrane region" description="Helical" evidence="7">
    <location>
        <begin position="74"/>
        <end position="96"/>
    </location>
</feature>
<accession>A0AAW1MJM5</accession>
<feature type="transmembrane region" description="Helical" evidence="7">
    <location>
        <begin position="397"/>
        <end position="415"/>
    </location>
</feature>
<evidence type="ECO:0000256" key="1">
    <source>
        <dbReference type="ARBA" id="ARBA00004141"/>
    </source>
</evidence>
<feature type="transmembrane region" description="Helical" evidence="7">
    <location>
        <begin position="148"/>
        <end position="168"/>
    </location>
</feature>
<feature type="transmembrane region" description="Helical" evidence="7">
    <location>
        <begin position="197"/>
        <end position="216"/>
    </location>
</feature>
<evidence type="ECO:0000256" key="4">
    <source>
        <dbReference type="ARBA" id="ARBA00022989"/>
    </source>
</evidence>
<dbReference type="Gene3D" id="1.20.1250.20">
    <property type="entry name" value="MFS general substrate transporter like domains"/>
    <property type="match status" value="1"/>
</dbReference>
<feature type="compositionally biased region" description="Basic and acidic residues" evidence="6">
    <location>
        <begin position="1"/>
        <end position="11"/>
    </location>
</feature>
<evidence type="ECO:0000256" key="5">
    <source>
        <dbReference type="ARBA" id="ARBA00023136"/>
    </source>
</evidence>
<name>A0AAW1MJM5_SAPOF</name>
<comment type="similarity">
    <text evidence="2">Belongs to the major facilitator superfamily. Proton-dependent oligopeptide transporter (POT/PTR) (TC 2.A.17) family.</text>
</comment>
<dbReference type="InterPro" id="IPR000109">
    <property type="entry name" value="POT_fam"/>
</dbReference>
<dbReference type="PANTHER" id="PTHR11654">
    <property type="entry name" value="OLIGOPEPTIDE TRANSPORTER-RELATED"/>
    <property type="match status" value="1"/>
</dbReference>
<feature type="transmembrane region" description="Helical" evidence="7">
    <location>
        <begin position="102"/>
        <end position="127"/>
    </location>
</feature>
<keyword evidence="3 7" id="KW-0812">Transmembrane</keyword>
<evidence type="ECO:0000313" key="8">
    <source>
        <dbReference type="EMBL" id="KAK9748063.1"/>
    </source>
</evidence>
<dbReference type="AlphaFoldDB" id="A0AAW1MJM5"/>
<sequence length="592" mass="65913">MMEVSEQRDVETGDQISSTNENPPVPPTRKSRKKGGWRAVKYIIAMETFEKMATVSLGANIAVYLRKKYNMDGIMLINVVNIWNASTNIFTLPGAILSDAYLGRFCTVLIGSLAAMLGMLLMTLGAAIPKLRPPSCNDLDTECIQAKAWQLAILFAALLLLALGSGGIRPCNIAFGTDQFDTTTEKGRLQLSRFYNWWYFSFTVSLVIALTGLVYIQTNISWTIGFAIPSGCFVLALIIYVLGCKTYVYVQPKGSIFIDIFRVVVAAFRKRRVELASSNDFVLYDPRIDESSGKVTRLHRSDQLKLFDKAAVIVDSSEVNDEGVVVNNWRLCSVQQVEQLKSLIGVLPVALTCVLCIVVLEQQNIFAVLQAMQMDRKVGKSFVIPPGWTGLTSMVTLSVWILVYENIVLTIWRMISKKNDVRLSMKTRIKIGIIISICAMATSATTEFKRREAALKAKTYESPLSVLFLMPQLALSGLTEAFAAVAMMEFLTTRMPEQMRCLGSAIYFLCTSMSSYISTAIANVLHTATKRADGTAWLGGRDLNKNRLDCYYAIIACIAIFNFFYFTFIGSKFVQVDRKSNVEELELSNTNT</sequence>
<keyword evidence="5 7" id="KW-0472">Membrane</keyword>
<keyword evidence="9" id="KW-1185">Reference proteome</keyword>
<feature type="transmembrane region" description="Helical" evidence="7">
    <location>
        <begin position="223"/>
        <end position="243"/>
    </location>
</feature>
<dbReference type="InterPro" id="IPR036259">
    <property type="entry name" value="MFS_trans_sf"/>
</dbReference>
<keyword evidence="4 7" id="KW-1133">Transmembrane helix</keyword>
<dbReference type="GO" id="GO:0016020">
    <property type="term" value="C:membrane"/>
    <property type="evidence" value="ECO:0007669"/>
    <property type="project" value="UniProtKB-SubCell"/>
</dbReference>
<organism evidence="8 9">
    <name type="scientific">Saponaria officinalis</name>
    <name type="common">Common soapwort</name>
    <name type="synonym">Lychnis saponaria</name>
    <dbReference type="NCBI Taxonomy" id="3572"/>
    <lineage>
        <taxon>Eukaryota</taxon>
        <taxon>Viridiplantae</taxon>
        <taxon>Streptophyta</taxon>
        <taxon>Embryophyta</taxon>
        <taxon>Tracheophyta</taxon>
        <taxon>Spermatophyta</taxon>
        <taxon>Magnoliopsida</taxon>
        <taxon>eudicotyledons</taxon>
        <taxon>Gunneridae</taxon>
        <taxon>Pentapetalae</taxon>
        <taxon>Caryophyllales</taxon>
        <taxon>Caryophyllaceae</taxon>
        <taxon>Caryophylleae</taxon>
        <taxon>Saponaria</taxon>
    </lineage>
</organism>
<proteinExistence type="inferred from homology"/>
<evidence type="ECO:0000256" key="3">
    <source>
        <dbReference type="ARBA" id="ARBA00022692"/>
    </source>
</evidence>
<feature type="transmembrane region" description="Helical" evidence="7">
    <location>
        <begin position="551"/>
        <end position="570"/>
    </location>
</feature>
<feature type="transmembrane region" description="Helical" evidence="7">
    <location>
        <begin position="427"/>
        <end position="446"/>
    </location>
</feature>
<protein>
    <submittedName>
        <fullName evidence="8">Uncharacterized protein</fullName>
    </submittedName>
</protein>
<comment type="subcellular location">
    <subcellularLocation>
        <location evidence="1">Membrane</location>
        <topology evidence="1">Multi-pass membrane protein</topology>
    </subcellularLocation>
</comment>
<dbReference type="Pfam" id="PF00854">
    <property type="entry name" value="PTR2"/>
    <property type="match status" value="1"/>
</dbReference>
<reference evidence="8" key="1">
    <citation type="submission" date="2024-03" db="EMBL/GenBank/DDBJ databases">
        <title>WGS assembly of Saponaria officinalis var. Norfolk2.</title>
        <authorList>
            <person name="Jenkins J."/>
            <person name="Shu S."/>
            <person name="Grimwood J."/>
            <person name="Barry K."/>
            <person name="Goodstein D."/>
            <person name="Schmutz J."/>
            <person name="Leebens-Mack J."/>
            <person name="Osbourn A."/>
        </authorList>
    </citation>
    <scope>NUCLEOTIDE SEQUENCE [LARGE SCALE GENOMIC DNA]</scope>
    <source>
        <strain evidence="8">JIC</strain>
    </source>
</reference>
<evidence type="ECO:0000256" key="7">
    <source>
        <dbReference type="SAM" id="Phobius"/>
    </source>
</evidence>
<evidence type="ECO:0000313" key="9">
    <source>
        <dbReference type="Proteomes" id="UP001443914"/>
    </source>
</evidence>
<dbReference type="SUPFAM" id="SSF103473">
    <property type="entry name" value="MFS general substrate transporter"/>
    <property type="match status" value="1"/>
</dbReference>
<feature type="transmembrane region" description="Helical" evidence="7">
    <location>
        <begin position="466"/>
        <end position="492"/>
    </location>
</feature>
<dbReference type="Proteomes" id="UP001443914">
    <property type="component" value="Unassembled WGS sequence"/>
</dbReference>
<comment type="caution">
    <text evidence="8">The sequence shown here is derived from an EMBL/GenBank/DDBJ whole genome shotgun (WGS) entry which is preliminary data.</text>
</comment>
<evidence type="ECO:0000256" key="2">
    <source>
        <dbReference type="ARBA" id="ARBA00005982"/>
    </source>
</evidence>
<feature type="region of interest" description="Disordered" evidence="6">
    <location>
        <begin position="1"/>
        <end position="33"/>
    </location>
</feature>
<dbReference type="EMBL" id="JBDFQZ010000002">
    <property type="protein sequence ID" value="KAK9748063.1"/>
    <property type="molecule type" value="Genomic_DNA"/>
</dbReference>